<keyword evidence="3" id="KW-0547">Nucleotide-binding</keyword>
<dbReference type="InterPro" id="IPR017871">
    <property type="entry name" value="ABC_transporter-like_CS"/>
</dbReference>
<dbReference type="Pfam" id="PF00005">
    <property type="entry name" value="ABC_tran"/>
    <property type="match status" value="1"/>
</dbReference>
<sequence length="252" mass="28146">MGLRLHAVSKAFSRPGNGASVCVLNTINLAIAKEEFVCIVGPSGCGKTTLLMLIAGLETATRGELSLNEALITGPSPDRAVVFQKPLLFPWLTVEKNVSLGARMQGKYAQYAPTIQRLIRAAGLEEFSHAYPHQLSGGMAQRVAVIRSMVTDPEILLMDEPLGALDAFTRMKMQDEILEMWLKKRRMMLLVTHDIDEAIYMGTRILIMEPRPGRIKRDITIDMDYPRNRTSGQFLAYRQQIMQLLNFSHADA</sequence>
<protein>
    <submittedName>
        <fullName evidence="6">ATP-binding cassette domain-containing protein</fullName>
    </submittedName>
</protein>
<evidence type="ECO:0000256" key="3">
    <source>
        <dbReference type="ARBA" id="ARBA00022741"/>
    </source>
</evidence>
<dbReference type="InterPro" id="IPR050166">
    <property type="entry name" value="ABC_transporter_ATP-bind"/>
</dbReference>
<keyword evidence="7" id="KW-1185">Reference proteome</keyword>
<dbReference type="PROSITE" id="PS00211">
    <property type="entry name" value="ABC_TRANSPORTER_1"/>
    <property type="match status" value="1"/>
</dbReference>
<dbReference type="AlphaFoldDB" id="A0A6L6IQG6"/>
<dbReference type="PANTHER" id="PTHR42788:SF13">
    <property type="entry name" value="ALIPHATIC SULFONATES IMPORT ATP-BINDING PROTEIN SSUB"/>
    <property type="match status" value="1"/>
</dbReference>
<evidence type="ECO:0000259" key="5">
    <source>
        <dbReference type="PROSITE" id="PS50893"/>
    </source>
</evidence>
<dbReference type="InterPro" id="IPR003439">
    <property type="entry name" value="ABC_transporter-like_ATP-bd"/>
</dbReference>
<dbReference type="Gene3D" id="3.40.50.300">
    <property type="entry name" value="P-loop containing nucleotide triphosphate hydrolases"/>
    <property type="match status" value="1"/>
</dbReference>
<keyword evidence="2" id="KW-0813">Transport</keyword>
<dbReference type="InterPro" id="IPR003593">
    <property type="entry name" value="AAA+_ATPase"/>
</dbReference>
<dbReference type="EMBL" id="WMJZ01000023">
    <property type="protein sequence ID" value="MTH47736.1"/>
    <property type="molecule type" value="Genomic_DNA"/>
</dbReference>
<gene>
    <name evidence="6" type="ORF">GJV78_16000</name>
</gene>
<keyword evidence="4 6" id="KW-0067">ATP-binding</keyword>
<feature type="domain" description="ABC transporter" evidence="5">
    <location>
        <begin position="3"/>
        <end position="235"/>
    </location>
</feature>
<reference evidence="6 7" key="1">
    <citation type="submission" date="2019-11" db="EMBL/GenBank/DDBJ databases">
        <title>Escherichia alba sp. nov. isolated from the gut of plastic-eating superworms Zophobas atratus.</title>
        <authorList>
            <person name="Yang Y."/>
        </authorList>
    </citation>
    <scope>NUCLEOTIDE SEQUENCE [LARGE SCALE GENOMIC DNA]</scope>
    <source>
        <strain evidence="7">BIT-B35</strain>
    </source>
</reference>
<dbReference type="PANTHER" id="PTHR42788">
    <property type="entry name" value="TAURINE IMPORT ATP-BINDING PROTEIN-RELATED"/>
    <property type="match status" value="1"/>
</dbReference>
<comment type="caution">
    <text evidence="6">The sequence shown here is derived from an EMBL/GenBank/DDBJ whole genome shotgun (WGS) entry which is preliminary data.</text>
</comment>
<evidence type="ECO:0000313" key="7">
    <source>
        <dbReference type="Proteomes" id="UP000477739"/>
    </source>
</evidence>
<proteinExistence type="inferred from homology"/>
<dbReference type="GO" id="GO:0005524">
    <property type="term" value="F:ATP binding"/>
    <property type="evidence" value="ECO:0007669"/>
    <property type="project" value="UniProtKB-KW"/>
</dbReference>
<comment type="similarity">
    <text evidence="1">Belongs to the ABC transporter superfamily.</text>
</comment>
<evidence type="ECO:0000313" key="6">
    <source>
        <dbReference type="EMBL" id="MTH47736.1"/>
    </source>
</evidence>
<evidence type="ECO:0000256" key="1">
    <source>
        <dbReference type="ARBA" id="ARBA00005417"/>
    </source>
</evidence>
<dbReference type="Proteomes" id="UP000477739">
    <property type="component" value="Unassembled WGS sequence"/>
</dbReference>
<dbReference type="OrthoDB" id="9802264at2"/>
<dbReference type="GO" id="GO:0016887">
    <property type="term" value="F:ATP hydrolysis activity"/>
    <property type="evidence" value="ECO:0007669"/>
    <property type="project" value="InterPro"/>
</dbReference>
<accession>A0A6L6IQG6</accession>
<dbReference type="SUPFAM" id="SSF52540">
    <property type="entry name" value="P-loop containing nucleoside triphosphate hydrolases"/>
    <property type="match status" value="1"/>
</dbReference>
<dbReference type="SMART" id="SM00382">
    <property type="entry name" value="AAA"/>
    <property type="match status" value="1"/>
</dbReference>
<organism evidence="6 7">
    <name type="scientific">Intestinirhabdus alba</name>
    <dbReference type="NCBI Taxonomy" id="2899544"/>
    <lineage>
        <taxon>Bacteria</taxon>
        <taxon>Pseudomonadati</taxon>
        <taxon>Pseudomonadota</taxon>
        <taxon>Gammaproteobacteria</taxon>
        <taxon>Enterobacterales</taxon>
        <taxon>Enterobacteriaceae</taxon>
        <taxon>Intestinirhabdus</taxon>
    </lineage>
</organism>
<evidence type="ECO:0000256" key="2">
    <source>
        <dbReference type="ARBA" id="ARBA00022448"/>
    </source>
</evidence>
<dbReference type="InterPro" id="IPR027417">
    <property type="entry name" value="P-loop_NTPase"/>
</dbReference>
<dbReference type="PROSITE" id="PS50893">
    <property type="entry name" value="ABC_TRANSPORTER_2"/>
    <property type="match status" value="1"/>
</dbReference>
<dbReference type="CDD" id="cd03293">
    <property type="entry name" value="ABC_NrtD_SsuB_transporters"/>
    <property type="match status" value="1"/>
</dbReference>
<name>A0A6L6IQG6_9ENTR</name>
<evidence type="ECO:0000256" key="4">
    <source>
        <dbReference type="ARBA" id="ARBA00022840"/>
    </source>
</evidence>